<evidence type="ECO:0000313" key="2">
    <source>
        <dbReference type="EMBL" id="TBU29201.1"/>
    </source>
</evidence>
<organism evidence="2">
    <name type="scientific">Dichomitus squalens</name>
    <dbReference type="NCBI Taxonomy" id="114155"/>
    <lineage>
        <taxon>Eukaryota</taxon>
        <taxon>Fungi</taxon>
        <taxon>Dikarya</taxon>
        <taxon>Basidiomycota</taxon>
        <taxon>Agaricomycotina</taxon>
        <taxon>Agaricomycetes</taxon>
        <taxon>Polyporales</taxon>
        <taxon>Polyporaceae</taxon>
        <taxon>Dichomitus</taxon>
    </lineage>
</organism>
<keyword evidence="1" id="KW-0472">Membrane</keyword>
<keyword evidence="1" id="KW-1133">Transmembrane helix</keyword>
<name>A0A4Q9MSB6_9APHY</name>
<proteinExistence type="predicted"/>
<evidence type="ECO:0000256" key="1">
    <source>
        <dbReference type="SAM" id="Phobius"/>
    </source>
</evidence>
<dbReference type="Proteomes" id="UP000292957">
    <property type="component" value="Unassembled WGS sequence"/>
</dbReference>
<accession>A0A4Q9MSB6</accession>
<gene>
    <name evidence="2" type="ORF">BD311DRAFT_299693</name>
</gene>
<protein>
    <submittedName>
        <fullName evidence="2">Uncharacterized protein</fullName>
    </submittedName>
</protein>
<dbReference type="AlphaFoldDB" id="A0A4Q9MSB6"/>
<keyword evidence="1" id="KW-0812">Transmembrane</keyword>
<sequence>MLLVPHFHYQLCLHIIPHAVLSASHLHPYRLTTHPLSCPCFLAVYYRTRKFLMDYLVSTCTLFFMWAFGATSGTKGPLVLTTESASERTGRDPLIGETPELLRLRSMTPLFR</sequence>
<dbReference type="EMBL" id="ML143415">
    <property type="protein sequence ID" value="TBU29201.1"/>
    <property type="molecule type" value="Genomic_DNA"/>
</dbReference>
<feature type="transmembrane region" description="Helical" evidence="1">
    <location>
        <begin position="51"/>
        <end position="69"/>
    </location>
</feature>
<reference evidence="2" key="1">
    <citation type="submission" date="2019-01" db="EMBL/GenBank/DDBJ databases">
        <title>Draft genome sequences of three monokaryotic isolates of the white-rot basidiomycete fungus Dichomitus squalens.</title>
        <authorList>
            <consortium name="DOE Joint Genome Institute"/>
            <person name="Lopez S.C."/>
            <person name="Andreopoulos B."/>
            <person name="Pangilinan J."/>
            <person name="Lipzen A."/>
            <person name="Riley R."/>
            <person name="Ahrendt S."/>
            <person name="Ng V."/>
            <person name="Barry K."/>
            <person name="Daum C."/>
            <person name="Grigoriev I.V."/>
            <person name="Hilden K.S."/>
            <person name="Makela M.R."/>
            <person name="de Vries R.P."/>
        </authorList>
    </citation>
    <scope>NUCLEOTIDE SEQUENCE [LARGE SCALE GENOMIC DNA]</scope>
    <source>
        <strain evidence="2">OM18370.1</strain>
    </source>
</reference>